<sequence>MQLQTKIPIQEQSPKINYNSSLVLLGSCFVENIGKKIDYFKLKNTLNPFGITFHPLVLERLIKSSLKDKSYSEDDVFQLNERWHCYDAHSVLSDASQSKLINNLNLASKTLKHSLTGASHIIVTLGTAWGYVQQHSTEVVNNCHKVPQKNFKKTLASVDELVVSLKSISATIKAINPEAKLILTVSPVRHIKDGFVENTQSKAHLISAVHKTISATNNTAYFPSYEIMMDELRDYRFYSEDMLHLSQIAVNYIWDQFIAAWFSQEGKDTLNRINDILRGLAHRPFNPSSDAHQKFIKNLQEKIEALQKDCPQIKF</sequence>
<keyword evidence="3" id="KW-1185">Reference proteome</keyword>
<feature type="domain" description="GSCFA" evidence="1">
    <location>
        <begin position="22"/>
        <end position="257"/>
    </location>
</feature>
<dbReference type="RefSeq" id="WP_013186791.1">
    <property type="nucleotide sequence ID" value="NC_014230.1"/>
</dbReference>
<dbReference type="HOGENOM" id="CLU_075057_0_0_10"/>
<dbReference type="AlphaFoldDB" id="A3U798"/>
<gene>
    <name evidence="2" type="ordered locus">CA2559_05130</name>
</gene>
<evidence type="ECO:0000313" key="3">
    <source>
        <dbReference type="Proteomes" id="UP000002297"/>
    </source>
</evidence>
<name>A3U798_CROAH</name>
<dbReference type="PROSITE" id="PS51257">
    <property type="entry name" value="PROKAR_LIPOPROTEIN"/>
    <property type="match status" value="1"/>
</dbReference>
<evidence type="ECO:0000259" key="1">
    <source>
        <dbReference type="Pfam" id="PF08885"/>
    </source>
</evidence>
<proteinExistence type="predicted"/>
<dbReference type="SUPFAM" id="SSF52266">
    <property type="entry name" value="SGNH hydrolase"/>
    <property type="match status" value="1"/>
</dbReference>
<dbReference type="Proteomes" id="UP000002297">
    <property type="component" value="Chromosome"/>
</dbReference>
<protein>
    <recommendedName>
        <fullName evidence="1">GSCFA domain-containing protein</fullName>
    </recommendedName>
</protein>
<dbReference type="InterPro" id="IPR014982">
    <property type="entry name" value="GSCFA"/>
</dbReference>
<accession>A3U798</accession>
<reference evidence="2 3" key="1">
    <citation type="journal article" date="2010" name="J. Bacteriol.">
        <title>The complete genome sequence of Croceibacter atlanticus HTCC2559T.</title>
        <authorList>
            <person name="Oh H.M."/>
            <person name="Kang I."/>
            <person name="Ferriera S."/>
            <person name="Giovannoni S.J."/>
            <person name="Cho J.C."/>
        </authorList>
    </citation>
    <scope>NUCLEOTIDE SEQUENCE [LARGE SCALE GENOMIC DNA]</scope>
    <source>
        <strain evidence="3">ATCC BAA-628 / HTCC2559 / KCTC 12090</strain>
    </source>
</reference>
<evidence type="ECO:0000313" key="2">
    <source>
        <dbReference type="EMBL" id="EAP88115.1"/>
    </source>
</evidence>
<dbReference type="KEGG" id="cat:CA2559_05130"/>
<organism evidence="2 3">
    <name type="scientific">Croceibacter atlanticus (strain ATCC BAA-628 / JCM 21780 / CIP 108009 / IAM 15332 / KCTC 12090 / HTCC2559)</name>
    <dbReference type="NCBI Taxonomy" id="216432"/>
    <lineage>
        <taxon>Bacteria</taxon>
        <taxon>Pseudomonadati</taxon>
        <taxon>Bacteroidota</taxon>
        <taxon>Flavobacteriia</taxon>
        <taxon>Flavobacteriales</taxon>
        <taxon>Flavobacteriaceae</taxon>
        <taxon>Croceibacter</taxon>
    </lineage>
</organism>
<dbReference type="Pfam" id="PF08885">
    <property type="entry name" value="GSCFA"/>
    <property type="match status" value="1"/>
</dbReference>
<dbReference type="Gene3D" id="3.40.50.1110">
    <property type="entry name" value="SGNH hydrolase"/>
    <property type="match status" value="1"/>
</dbReference>
<dbReference type="eggNOG" id="COG2755">
    <property type="taxonomic scope" value="Bacteria"/>
</dbReference>
<dbReference type="OrthoDB" id="9807687at2"/>
<dbReference type="STRING" id="216432.CA2559_05130"/>
<dbReference type="InterPro" id="IPR036514">
    <property type="entry name" value="SGNH_hydro_sf"/>
</dbReference>
<dbReference type="EMBL" id="CP002046">
    <property type="protein sequence ID" value="EAP88115.1"/>
    <property type="molecule type" value="Genomic_DNA"/>
</dbReference>
<dbReference type="GO" id="GO:0016788">
    <property type="term" value="F:hydrolase activity, acting on ester bonds"/>
    <property type="evidence" value="ECO:0007669"/>
    <property type="project" value="UniProtKB-ARBA"/>
</dbReference>
<dbReference type="GeneID" id="89452818"/>